<sequence length="287" mass="31913">ALNQEKQHLIVVDLDGTILPDFTNVDQKAAKVLRKLKEKGHKVCIATGRNYLSTLPIYKEVGLDSLLITYNGAYINHPLKKDNPALAVIAIANSIIGKILTEKTIRDNLLNVMVDSIDRQSISTSDDIYYQQVFFNGNPYKKVGKSGTETTKNSPVDIANFLERLQGQDVLQLVLEFPNKTSLLKAEREGENILVPDHTRQIIKIRNYNANKGEATKLVAGYYNISLNHTIAFGNDINDIEMMNKVGIGVAVSNSANNLKAYVHDITEFDSRSGGVAKYLIDYFGLK</sequence>
<dbReference type="Proteomes" id="UP001153678">
    <property type="component" value="Unassembled WGS sequence"/>
</dbReference>
<evidence type="ECO:0000313" key="1">
    <source>
        <dbReference type="EMBL" id="CAI2197550.1"/>
    </source>
</evidence>
<gene>
    <name evidence="1" type="ORF">FWILDA_LOCUS18134</name>
</gene>
<dbReference type="SUPFAM" id="SSF56784">
    <property type="entry name" value="HAD-like"/>
    <property type="match status" value="1"/>
</dbReference>
<dbReference type="NCBIfam" id="TIGR01484">
    <property type="entry name" value="HAD-SF-IIB"/>
    <property type="match status" value="1"/>
</dbReference>
<name>A0A9W4T9W1_9GLOM</name>
<reference evidence="1" key="1">
    <citation type="submission" date="2022-08" db="EMBL/GenBank/DDBJ databases">
        <authorList>
            <person name="Kallberg Y."/>
            <person name="Tangrot J."/>
            <person name="Rosling A."/>
        </authorList>
    </citation>
    <scope>NUCLEOTIDE SEQUENCE</scope>
    <source>
        <strain evidence="1">Wild A</strain>
    </source>
</reference>
<protein>
    <submittedName>
        <fullName evidence="1">1641_t:CDS:1</fullName>
    </submittedName>
</protein>
<dbReference type="GO" id="GO:0016791">
    <property type="term" value="F:phosphatase activity"/>
    <property type="evidence" value="ECO:0007669"/>
    <property type="project" value="TreeGrafter"/>
</dbReference>
<dbReference type="EMBL" id="CAMKVN010016520">
    <property type="protein sequence ID" value="CAI2197550.1"/>
    <property type="molecule type" value="Genomic_DNA"/>
</dbReference>
<dbReference type="PANTHER" id="PTHR10000">
    <property type="entry name" value="PHOSPHOSERINE PHOSPHATASE"/>
    <property type="match status" value="1"/>
</dbReference>
<dbReference type="PANTHER" id="PTHR10000:SF8">
    <property type="entry name" value="HAD SUPERFAMILY HYDROLASE-LIKE, TYPE 3"/>
    <property type="match status" value="1"/>
</dbReference>
<dbReference type="InterPro" id="IPR006379">
    <property type="entry name" value="HAD-SF_hydro_IIB"/>
</dbReference>
<proteinExistence type="predicted"/>
<dbReference type="AlphaFoldDB" id="A0A9W4T9W1"/>
<accession>A0A9W4T9W1</accession>
<dbReference type="OrthoDB" id="27226at2759"/>
<dbReference type="GO" id="GO:0000287">
    <property type="term" value="F:magnesium ion binding"/>
    <property type="evidence" value="ECO:0007669"/>
    <property type="project" value="TreeGrafter"/>
</dbReference>
<dbReference type="NCBIfam" id="TIGR00099">
    <property type="entry name" value="Cof-subfamily"/>
    <property type="match status" value="1"/>
</dbReference>
<feature type="non-terminal residue" evidence="1">
    <location>
        <position position="1"/>
    </location>
</feature>
<comment type="caution">
    <text evidence="1">The sequence shown here is derived from an EMBL/GenBank/DDBJ whole genome shotgun (WGS) entry which is preliminary data.</text>
</comment>
<dbReference type="InterPro" id="IPR023214">
    <property type="entry name" value="HAD_sf"/>
</dbReference>
<dbReference type="InterPro" id="IPR000150">
    <property type="entry name" value="Cof"/>
</dbReference>
<dbReference type="Gene3D" id="3.30.1240.10">
    <property type="match status" value="1"/>
</dbReference>
<dbReference type="Gene3D" id="3.40.50.1000">
    <property type="entry name" value="HAD superfamily/HAD-like"/>
    <property type="match status" value="1"/>
</dbReference>
<dbReference type="GO" id="GO:0005829">
    <property type="term" value="C:cytosol"/>
    <property type="evidence" value="ECO:0007669"/>
    <property type="project" value="TreeGrafter"/>
</dbReference>
<organism evidence="1 2">
    <name type="scientific">Funneliformis geosporum</name>
    <dbReference type="NCBI Taxonomy" id="1117311"/>
    <lineage>
        <taxon>Eukaryota</taxon>
        <taxon>Fungi</taxon>
        <taxon>Fungi incertae sedis</taxon>
        <taxon>Mucoromycota</taxon>
        <taxon>Glomeromycotina</taxon>
        <taxon>Glomeromycetes</taxon>
        <taxon>Glomerales</taxon>
        <taxon>Glomeraceae</taxon>
        <taxon>Funneliformis</taxon>
    </lineage>
</organism>
<dbReference type="Pfam" id="PF08282">
    <property type="entry name" value="Hydrolase_3"/>
    <property type="match status" value="1"/>
</dbReference>
<evidence type="ECO:0000313" key="2">
    <source>
        <dbReference type="Proteomes" id="UP001153678"/>
    </source>
</evidence>
<dbReference type="InterPro" id="IPR036412">
    <property type="entry name" value="HAD-like_sf"/>
</dbReference>
<keyword evidence="2" id="KW-1185">Reference proteome</keyword>